<dbReference type="SUPFAM" id="SSF46561">
    <property type="entry name" value="Ribosomal protein L29 (L29p)"/>
    <property type="match status" value="1"/>
</dbReference>
<dbReference type="FunFam" id="1.10.287.310:FF:000001">
    <property type="entry name" value="50S ribosomal protein L29"/>
    <property type="match status" value="1"/>
</dbReference>
<evidence type="ECO:0000313" key="7">
    <source>
        <dbReference type="Proteomes" id="UP000064201"/>
    </source>
</evidence>
<dbReference type="PATRIC" id="fig|106634.4.peg.483"/>
<gene>
    <name evidence="5" type="primary">rpmC</name>
    <name evidence="6" type="ORF">TVD_02400</name>
</gene>
<dbReference type="STRING" id="106634.TVD_02400"/>
<dbReference type="InterPro" id="IPR001854">
    <property type="entry name" value="Ribosomal_uL29"/>
</dbReference>
<proteinExistence type="inferred from homology"/>
<dbReference type="NCBIfam" id="TIGR00012">
    <property type="entry name" value="L29"/>
    <property type="match status" value="1"/>
</dbReference>
<dbReference type="Pfam" id="PF00831">
    <property type="entry name" value="Ribosomal_L29"/>
    <property type="match status" value="1"/>
</dbReference>
<organism evidence="6 7">
    <name type="scientific">Thioalkalivibrio versutus</name>
    <dbReference type="NCBI Taxonomy" id="106634"/>
    <lineage>
        <taxon>Bacteria</taxon>
        <taxon>Pseudomonadati</taxon>
        <taxon>Pseudomonadota</taxon>
        <taxon>Gammaproteobacteria</taxon>
        <taxon>Chromatiales</taxon>
        <taxon>Ectothiorhodospiraceae</taxon>
        <taxon>Thioalkalivibrio</taxon>
    </lineage>
</organism>
<reference evidence="6 7" key="1">
    <citation type="submission" date="2015-04" db="EMBL/GenBank/DDBJ databases">
        <title>Complete Sequence for the Genome of the Thioalkalivibrio versutus D301.</title>
        <authorList>
            <person name="Mu T."/>
            <person name="Zhou J."/>
            <person name="Xu X."/>
        </authorList>
    </citation>
    <scope>NUCLEOTIDE SEQUENCE [LARGE SCALE GENOMIC DNA]</scope>
    <source>
        <strain evidence="6 7">D301</strain>
    </source>
</reference>
<dbReference type="InterPro" id="IPR050063">
    <property type="entry name" value="Ribosomal_protein_uL29"/>
</dbReference>
<evidence type="ECO:0000256" key="5">
    <source>
        <dbReference type="HAMAP-Rule" id="MF_00374"/>
    </source>
</evidence>
<evidence type="ECO:0000256" key="1">
    <source>
        <dbReference type="ARBA" id="ARBA00009254"/>
    </source>
</evidence>
<dbReference type="PANTHER" id="PTHR10916">
    <property type="entry name" value="60S RIBOSOMAL PROTEIN L35/50S RIBOSOMAL PROTEIN L29"/>
    <property type="match status" value="1"/>
</dbReference>
<comment type="similarity">
    <text evidence="1 5">Belongs to the universal ribosomal protein uL29 family.</text>
</comment>
<dbReference type="Gene3D" id="1.10.287.310">
    <property type="match status" value="1"/>
</dbReference>
<evidence type="ECO:0000256" key="3">
    <source>
        <dbReference type="ARBA" id="ARBA00023274"/>
    </source>
</evidence>
<keyword evidence="2 5" id="KW-0689">Ribosomal protein</keyword>
<dbReference type="Proteomes" id="UP000064201">
    <property type="component" value="Chromosome"/>
</dbReference>
<accession>A0A0G3G451</accession>
<keyword evidence="7" id="KW-1185">Reference proteome</keyword>
<sequence length="64" mass="7473">MKAEELRKKSDGDLDQELEALYKEQFGLRMQKSVGQLARPDRVGKVRREIAQIKTLMNERRRAG</sequence>
<dbReference type="PANTHER" id="PTHR10916:SF0">
    <property type="entry name" value="LARGE RIBOSOMAL SUBUNIT PROTEIN UL29C"/>
    <property type="match status" value="1"/>
</dbReference>
<evidence type="ECO:0000313" key="6">
    <source>
        <dbReference type="EMBL" id="AKJ94292.1"/>
    </source>
</evidence>
<dbReference type="HAMAP" id="MF_00374">
    <property type="entry name" value="Ribosomal_uL29"/>
    <property type="match status" value="1"/>
</dbReference>
<dbReference type="EMBL" id="CP011367">
    <property type="protein sequence ID" value="AKJ94292.1"/>
    <property type="molecule type" value="Genomic_DNA"/>
</dbReference>
<dbReference type="GO" id="GO:0006412">
    <property type="term" value="P:translation"/>
    <property type="evidence" value="ECO:0007669"/>
    <property type="project" value="UniProtKB-UniRule"/>
</dbReference>
<protein>
    <recommendedName>
        <fullName evidence="4 5">Large ribosomal subunit protein uL29</fullName>
    </recommendedName>
</protein>
<dbReference type="OrthoDB" id="9815192at2"/>
<keyword evidence="3 5" id="KW-0687">Ribonucleoprotein</keyword>
<dbReference type="KEGG" id="tvr:TVD_02400"/>
<dbReference type="CDD" id="cd00427">
    <property type="entry name" value="Ribosomal_L29_HIP"/>
    <property type="match status" value="1"/>
</dbReference>
<dbReference type="GO" id="GO:0022625">
    <property type="term" value="C:cytosolic large ribosomal subunit"/>
    <property type="evidence" value="ECO:0007669"/>
    <property type="project" value="TreeGrafter"/>
</dbReference>
<dbReference type="RefSeq" id="WP_018168209.1">
    <property type="nucleotide sequence ID" value="NZ_CP011367.1"/>
</dbReference>
<dbReference type="InterPro" id="IPR036049">
    <property type="entry name" value="Ribosomal_uL29_sf"/>
</dbReference>
<dbReference type="GO" id="GO:0003735">
    <property type="term" value="F:structural constituent of ribosome"/>
    <property type="evidence" value="ECO:0007669"/>
    <property type="project" value="InterPro"/>
</dbReference>
<evidence type="ECO:0000256" key="2">
    <source>
        <dbReference type="ARBA" id="ARBA00022980"/>
    </source>
</evidence>
<evidence type="ECO:0000256" key="4">
    <source>
        <dbReference type="ARBA" id="ARBA00035204"/>
    </source>
</evidence>
<name>A0A0G3G451_9GAMM</name>
<dbReference type="AlphaFoldDB" id="A0A0G3G451"/>